<evidence type="ECO:0000259" key="1">
    <source>
        <dbReference type="Pfam" id="PF13470"/>
    </source>
</evidence>
<reference evidence="2" key="1">
    <citation type="submission" date="2009-07" db="EMBL/GenBank/DDBJ databases">
        <authorList>
            <person name="Weinstock G."/>
            <person name="Sodergren E."/>
            <person name="Clifton S."/>
            <person name="Fulton L."/>
            <person name="Fulton B."/>
            <person name="Courtney L."/>
            <person name="Fronick C."/>
            <person name="Harrison M."/>
            <person name="Strong C."/>
            <person name="Farmer C."/>
            <person name="Delahaunty K."/>
            <person name="Markovic C."/>
            <person name="Hall O."/>
            <person name="Minx P."/>
            <person name="Tomlinson C."/>
            <person name="Mitreva M."/>
            <person name="Nelson J."/>
            <person name="Hou S."/>
            <person name="Wollam A."/>
            <person name="Pepin K.H."/>
            <person name="Johnson M."/>
            <person name="Bhonagiri V."/>
            <person name="Nash W.E."/>
            <person name="Warren W."/>
            <person name="Chinwalla A."/>
            <person name="Mardis E.R."/>
            <person name="Wilson R.K."/>
        </authorList>
    </citation>
    <scope>NUCLEOTIDE SEQUENCE [LARGE SCALE GENOMIC DNA]</scope>
    <source>
        <strain evidence="2">DSM 14469</strain>
    </source>
</reference>
<dbReference type="Proteomes" id="UP000005561">
    <property type="component" value="Unassembled WGS sequence"/>
</dbReference>
<dbReference type="STRING" id="168384.SAMN05660368_04277"/>
<dbReference type="InterPro" id="IPR002716">
    <property type="entry name" value="PIN_dom"/>
</dbReference>
<proteinExistence type="predicted"/>
<keyword evidence="3" id="KW-1185">Reference proteome</keyword>
<dbReference type="EMBL" id="ACCL02000051">
    <property type="protein sequence ID" value="EET58106.1"/>
    <property type="molecule type" value="Genomic_DNA"/>
</dbReference>
<evidence type="ECO:0000313" key="3">
    <source>
        <dbReference type="Proteomes" id="UP000005561"/>
    </source>
</evidence>
<dbReference type="InterPro" id="IPR029060">
    <property type="entry name" value="PIN-like_dom_sf"/>
</dbReference>
<dbReference type="RefSeq" id="WP_006864694.1">
    <property type="nucleotide sequence ID" value="NZ_ACCL02000051.1"/>
</dbReference>
<protein>
    <submittedName>
        <fullName evidence="2">PIN domain protein</fullName>
    </submittedName>
</protein>
<comment type="caution">
    <text evidence="2">The sequence shown here is derived from an EMBL/GenBank/DDBJ whole genome shotgun (WGS) entry which is preliminary data.</text>
</comment>
<name>C6LMP3_9FIRM</name>
<dbReference type="AlphaFoldDB" id="C6LMP3"/>
<gene>
    <name evidence="2" type="ORF">BRYFOR_09944</name>
</gene>
<dbReference type="CDD" id="cd09854">
    <property type="entry name" value="PIN_VapC-like"/>
    <property type="match status" value="1"/>
</dbReference>
<evidence type="ECO:0000313" key="2">
    <source>
        <dbReference type="EMBL" id="EET58106.1"/>
    </source>
</evidence>
<dbReference type="Pfam" id="PF13470">
    <property type="entry name" value="PIN_3"/>
    <property type="match status" value="1"/>
</dbReference>
<organism evidence="2 3">
    <name type="scientific">Marvinbryantia formatexigens DSM 14469</name>
    <dbReference type="NCBI Taxonomy" id="478749"/>
    <lineage>
        <taxon>Bacteria</taxon>
        <taxon>Bacillati</taxon>
        <taxon>Bacillota</taxon>
        <taxon>Clostridia</taxon>
        <taxon>Lachnospirales</taxon>
        <taxon>Lachnospiraceae</taxon>
        <taxon>Marvinbryantia</taxon>
    </lineage>
</organism>
<dbReference type="Gene3D" id="3.40.50.1010">
    <property type="entry name" value="5'-nuclease"/>
    <property type="match status" value="1"/>
</dbReference>
<dbReference type="eggNOG" id="COG1848">
    <property type="taxonomic scope" value="Bacteria"/>
</dbReference>
<feature type="domain" description="PIN" evidence="1">
    <location>
        <begin position="2"/>
        <end position="117"/>
    </location>
</feature>
<accession>C6LMP3</accession>
<sequence>MRVLIDTNVVLDYILNREPYSESARKIVAACEKRKISGCIAAHTVSNMFFILRKVYTIAERKEILFAVCTLFDVECVDTGKIQNALKNDEFDDFEDCLQMECAKEYHADYIVTRNVADFSESDIPCVEPEQMCEMFQDILG</sequence>
<dbReference type="SUPFAM" id="SSF88723">
    <property type="entry name" value="PIN domain-like"/>
    <property type="match status" value="1"/>
</dbReference>